<keyword evidence="1 2" id="KW-0732">Signal</keyword>
<dbReference type="GO" id="GO:0003993">
    <property type="term" value="F:acid phosphatase activity"/>
    <property type="evidence" value="ECO:0007669"/>
    <property type="project" value="InterPro"/>
</dbReference>
<organism evidence="4 5">
    <name type="scientific">Thermus oshimai JL-2</name>
    <dbReference type="NCBI Taxonomy" id="751945"/>
    <lineage>
        <taxon>Bacteria</taxon>
        <taxon>Thermotogati</taxon>
        <taxon>Deinococcota</taxon>
        <taxon>Deinococci</taxon>
        <taxon>Thermales</taxon>
        <taxon>Thermaceae</taxon>
        <taxon>Thermus</taxon>
    </lineage>
</organism>
<evidence type="ECO:0000313" key="4">
    <source>
        <dbReference type="EMBL" id="AFV75437.1"/>
    </source>
</evidence>
<proteinExistence type="predicted"/>
<feature type="domain" description="Calcineurin-like phosphoesterase" evidence="3">
    <location>
        <begin position="17"/>
        <end position="184"/>
    </location>
</feature>
<dbReference type="eggNOG" id="COG1409">
    <property type="taxonomic scope" value="Bacteria"/>
</dbReference>
<evidence type="ECO:0000256" key="2">
    <source>
        <dbReference type="SAM" id="SignalP"/>
    </source>
</evidence>
<evidence type="ECO:0000259" key="3">
    <source>
        <dbReference type="Pfam" id="PF00149"/>
    </source>
</evidence>
<sequence>MRFFLLALFLLPQALAFRLAFLGDFGAPTPGRAQVAAALRAYHAAHPLAALFTLGDNFYPRGEVVEAYLKDLPPVPLHPAFGNHDAPHLKDQLRRFQRERPYYRVGFPGLAVYVLYSEGALVQQRAWLEAELSREKAPLRLLLLHRPLYSSGLHGGSPTLRALFEPLLLAHGVPLVLAGHDHHYERLEAKGVTHVVSGGGGAWLRAPLRPLAYSRVRATAHHFLVLEVVDGGFRLTAWGADLKPLDVSGASP</sequence>
<protein>
    <submittedName>
        <fullName evidence="4">Calcineurin-like phosphoesterase</fullName>
    </submittedName>
</protein>
<gene>
    <name evidence="4" type="ORF">Theos_0362</name>
</gene>
<dbReference type="EMBL" id="CP003249">
    <property type="protein sequence ID" value="AFV75437.1"/>
    <property type="molecule type" value="Genomic_DNA"/>
</dbReference>
<feature type="chain" id="PRO_5003912344" evidence="2">
    <location>
        <begin position="17"/>
        <end position="252"/>
    </location>
</feature>
<dbReference type="InterPro" id="IPR004843">
    <property type="entry name" value="Calcineurin-like_PHP"/>
</dbReference>
<dbReference type="Proteomes" id="UP000000211">
    <property type="component" value="Chromosome"/>
</dbReference>
<dbReference type="PATRIC" id="fig|751945.3.peg.352"/>
<dbReference type="STRING" id="751945.Theos_0362"/>
<dbReference type="HOGENOM" id="CLU_043332_2_0_0"/>
<dbReference type="InterPro" id="IPR029052">
    <property type="entry name" value="Metallo-depent_PP-like"/>
</dbReference>
<dbReference type="OrthoDB" id="9809781at2"/>
<dbReference type="PANTHER" id="PTHR22953">
    <property type="entry name" value="ACID PHOSPHATASE RELATED"/>
    <property type="match status" value="1"/>
</dbReference>
<dbReference type="InterPro" id="IPR039331">
    <property type="entry name" value="PAPs-like"/>
</dbReference>
<dbReference type="Gene3D" id="3.60.21.10">
    <property type="match status" value="1"/>
</dbReference>
<dbReference type="RefSeq" id="WP_016328634.1">
    <property type="nucleotide sequence ID" value="NC_019386.1"/>
</dbReference>
<dbReference type="Pfam" id="PF00149">
    <property type="entry name" value="Metallophos"/>
    <property type="match status" value="1"/>
</dbReference>
<dbReference type="SUPFAM" id="SSF56300">
    <property type="entry name" value="Metallo-dependent phosphatases"/>
    <property type="match status" value="1"/>
</dbReference>
<feature type="signal peptide" evidence="2">
    <location>
        <begin position="1"/>
        <end position="16"/>
    </location>
</feature>
<name>K7RFV3_THEOS</name>
<dbReference type="AlphaFoldDB" id="K7RFV3"/>
<evidence type="ECO:0000256" key="1">
    <source>
        <dbReference type="ARBA" id="ARBA00022729"/>
    </source>
</evidence>
<accession>K7RFV3</accession>
<evidence type="ECO:0000313" key="5">
    <source>
        <dbReference type="Proteomes" id="UP000000211"/>
    </source>
</evidence>
<reference evidence="4 5" key="1">
    <citation type="journal article" date="2013" name="Genome Announc.">
        <title>Whole Genome Sequencing of Thermus oshimai JL-2 and Thermus thermophilus JL-18, Incomplete Denitrifiers from the United States Great Basin.</title>
        <authorList>
            <person name="Murugapiran S.K."/>
            <person name="Huntemann M."/>
            <person name="Wei C.L."/>
            <person name="Han J."/>
            <person name="Detter J.C."/>
            <person name="Han C.S."/>
            <person name="Erkkila T.H."/>
            <person name="Teshima H."/>
            <person name="Chen A."/>
            <person name="Kyrpides N."/>
            <person name="Mavrommatis K."/>
            <person name="Markowitz V."/>
            <person name="Szeto E."/>
            <person name="Ivanova N."/>
            <person name="Pagani I."/>
            <person name="Lam J."/>
            <person name="McDonald A.I."/>
            <person name="Dodsworth J.A."/>
            <person name="Pati A."/>
            <person name="Goodwin L."/>
            <person name="Peters L."/>
            <person name="Pitluck S."/>
            <person name="Woyke T."/>
            <person name="Hedlund B.P."/>
        </authorList>
    </citation>
    <scope>NUCLEOTIDE SEQUENCE</scope>
    <source>
        <strain evidence="4 5">JL-2</strain>
    </source>
</reference>
<dbReference type="KEGG" id="tos:Theos_0362"/>
<dbReference type="PANTHER" id="PTHR22953:SF153">
    <property type="entry name" value="PURPLE ACID PHOSPHATASE"/>
    <property type="match status" value="1"/>
</dbReference>
<keyword evidence="5" id="KW-1185">Reference proteome</keyword>